<dbReference type="InterPro" id="IPR005475">
    <property type="entry name" value="Transketolase-like_Pyr-bd"/>
</dbReference>
<name>A0A8J5UWB4_9HYME</name>
<comment type="similarity">
    <text evidence="4">Belongs to the transketolase family.</text>
</comment>
<evidence type="ECO:0000256" key="3">
    <source>
        <dbReference type="ARBA" id="ARBA00001964"/>
    </source>
</evidence>
<dbReference type="InterPro" id="IPR005474">
    <property type="entry name" value="Transketolase_N"/>
</dbReference>
<evidence type="ECO:0000256" key="8">
    <source>
        <dbReference type="ARBA" id="ARBA00022842"/>
    </source>
</evidence>
<evidence type="ECO:0000256" key="5">
    <source>
        <dbReference type="ARBA" id="ARBA00013152"/>
    </source>
</evidence>
<evidence type="ECO:0000259" key="10">
    <source>
        <dbReference type="SMART" id="SM00861"/>
    </source>
</evidence>
<accession>A0A8J5UWB4</accession>
<evidence type="ECO:0000313" key="11">
    <source>
        <dbReference type="EMBL" id="KAG8040455.1"/>
    </source>
</evidence>
<dbReference type="InterPro" id="IPR033248">
    <property type="entry name" value="Transketolase_C"/>
</dbReference>
<comment type="cofactor">
    <cofactor evidence="3">
        <name>thiamine diphosphate</name>
        <dbReference type="ChEBI" id="CHEBI:58937"/>
    </cofactor>
</comment>
<dbReference type="PANTHER" id="PTHR43195">
    <property type="entry name" value="TRANSKETOLASE"/>
    <property type="match status" value="1"/>
</dbReference>
<dbReference type="Pfam" id="PF02780">
    <property type="entry name" value="Transketolase_C"/>
    <property type="match status" value="1"/>
</dbReference>
<dbReference type="Pfam" id="PF00456">
    <property type="entry name" value="Transketolase_N"/>
    <property type="match status" value="1"/>
</dbReference>
<dbReference type="Pfam" id="PF02779">
    <property type="entry name" value="Transket_pyr"/>
    <property type="match status" value="1"/>
</dbReference>
<dbReference type="GO" id="GO:0004802">
    <property type="term" value="F:transketolase activity"/>
    <property type="evidence" value="ECO:0007669"/>
    <property type="project" value="UniProtKB-EC"/>
</dbReference>
<dbReference type="InterPro" id="IPR051424">
    <property type="entry name" value="Transketolase-like"/>
</dbReference>
<dbReference type="FunFam" id="3.40.50.970:FF:000033">
    <property type="entry name" value="Transketolase isoform 1"/>
    <property type="match status" value="1"/>
</dbReference>
<dbReference type="GO" id="GO:0030976">
    <property type="term" value="F:thiamine pyrophosphate binding"/>
    <property type="evidence" value="ECO:0007669"/>
    <property type="project" value="TreeGrafter"/>
</dbReference>
<keyword evidence="12" id="KW-1185">Reference proteome</keyword>
<sequence>MDSYHKPESKTIQELKDIANKLRIDAINSTQASKSGHPTSCSSMAEVMSVLFFHTMRYKVSVPRDPNSDRFILSKGHAAPILYAAWAEAGLFPVEDLLNLRKIDSDLEGHPTPRLNFVDVGTGSLGQGLSVAAGMAYVGKNYDKANYRVYCLIGDGESAEGSIWEALHFASYYKLDNLCAIFDINRLGQSEPTSLQHNMEVYRKRLEAFGFNALVVDGHDVEELVKAFHEAQITKDRPTAILAKTFKGKNFPNIEDLDNWHGKALGNKAEEVIAHLKSLIKNAGPLTLHPQKPLVDDVPVVDITNIKLDSPPNYKKTDQVATRLAYGTALAKIAKNNARVIALDGDTKNSTFAEKIKTVDPKRFVECFIAEQNAVGVAIGAACRDRTVAFVSAFATFFTRTFDQIRMGAISQTNVNFVGSHCGVSIGEDGPSQMGLEDIAMFRAVPGSTVFYPSDAVSTERAVEFAANTKGVCFIRTSRPNTAIIYDNNESMAIGKAKVIRSAAKDQVLVISAGVTLHEALKAADQLAAAGISVRVIDPFTVKPIDSATVIANAKECGGRIITVEDHYPEGGLGEAVASAVALERNIIIKKLAVSKVPHSGPPDVLLDVYGISAAKIAEAVKDIIKH</sequence>
<dbReference type="Proteomes" id="UP000729913">
    <property type="component" value="Unassembled WGS sequence"/>
</dbReference>
<reference evidence="11" key="1">
    <citation type="submission" date="2020-03" db="EMBL/GenBank/DDBJ databases">
        <authorList>
            <person name="Chebbi M.A."/>
            <person name="Drezen J.M."/>
        </authorList>
    </citation>
    <scope>NUCLEOTIDE SEQUENCE</scope>
    <source>
        <tissue evidence="11">Whole body</tissue>
    </source>
</reference>
<keyword evidence="7" id="KW-0479">Metal-binding</keyword>
<evidence type="ECO:0000256" key="9">
    <source>
        <dbReference type="ARBA" id="ARBA00023052"/>
    </source>
</evidence>
<dbReference type="PROSITE" id="PS00802">
    <property type="entry name" value="TRANSKETOLASE_2"/>
    <property type="match status" value="1"/>
</dbReference>
<dbReference type="PANTHER" id="PTHR43195:SF1">
    <property type="entry name" value="FI06132P-RELATED"/>
    <property type="match status" value="1"/>
</dbReference>
<dbReference type="CDD" id="cd02012">
    <property type="entry name" value="TPP_TK"/>
    <property type="match status" value="1"/>
</dbReference>
<keyword evidence="9" id="KW-0786">Thiamine pyrophosphate</keyword>
<keyword evidence="8" id="KW-0460">Magnesium</keyword>
<keyword evidence="6" id="KW-0808">Transferase</keyword>
<proteinExistence type="inferred from homology"/>
<evidence type="ECO:0000313" key="12">
    <source>
        <dbReference type="Proteomes" id="UP000729913"/>
    </source>
</evidence>
<evidence type="ECO:0000256" key="1">
    <source>
        <dbReference type="ARBA" id="ARBA00001936"/>
    </source>
</evidence>
<dbReference type="GO" id="GO:0005737">
    <property type="term" value="C:cytoplasm"/>
    <property type="evidence" value="ECO:0007669"/>
    <property type="project" value="UniProtKB-ARBA"/>
</dbReference>
<dbReference type="OrthoDB" id="10267175at2759"/>
<evidence type="ECO:0000256" key="2">
    <source>
        <dbReference type="ARBA" id="ARBA00001941"/>
    </source>
</evidence>
<comment type="caution">
    <text evidence="11">The sequence shown here is derived from an EMBL/GenBank/DDBJ whole genome shotgun (WGS) entry which is preliminary data.</text>
</comment>
<dbReference type="CDD" id="cd07033">
    <property type="entry name" value="TPP_PYR_DXS_TK_like"/>
    <property type="match status" value="1"/>
</dbReference>
<dbReference type="FunFam" id="3.40.50.970:FF:000129">
    <property type="entry name" value="Transketolase"/>
    <property type="match status" value="1"/>
</dbReference>
<comment type="cofactor">
    <cofactor evidence="1">
        <name>Mn(2+)</name>
        <dbReference type="ChEBI" id="CHEBI:29035"/>
    </cofactor>
</comment>
<dbReference type="SMART" id="SM00861">
    <property type="entry name" value="Transket_pyr"/>
    <property type="match status" value="1"/>
</dbReference>
<reference evidence="11" key="2">
    <citation type="submission" date="2021-04" db="EMBL/GenBank/DDBJ databases">
        <title>Genome-wide patterns of bracovirus chromosomal integration into multiple host tissues during parasitism.</title>
        <authorList>
            <person name="Chebbi M.A.C."/>
        </authorList>
    </citation>
    <scope>NUCLEOTIDE SEQUENCE</scope>
    <source>
        <tissue evidence="11">Whole body</tissue>
    </source>
</reference>
<organism evidence="11 12">
    <name type="scientific">Cotesia typhae</name>
    <dbReference type="NCBI Taxonomy" id="2053667"/>
    <lineage>
        <taxon>Eukaryota</taxon>
        <taxon>Metazoa</taxon>
        <taxon>Ecdysozoa</taxon>
        <taxon>Arthropoda</taxon>
        <taxon>Hexapoda</taxon>
        <taxon>Insecta</taxon>
        <taxon>Pterygota</taxon>
        <taxon>Neoptera</taxon>
        <taxon>Endopterygota</taxon>
        <taxon>Hymenoptera</taxon>
        <taxon>Apocrita</taxon>
        <taxon>Ichneumonoidea</taxon>
        <taxon>Braconidae</taxon>
        <taxon>Microgastrinae</taxon>
        <taxon>Cotesia</taxon>
    </lineage>
</organism>
<dbReference type="NCBIfam" id="NF004559">
    <property type="entry name" value="PRK05899.2-5"/>
    <property type="match status" value="1"/>
</dbReference>
<feature type="domain" description="Transketolase-like pyrimidine-binding" evidence="10">
    <location>
        <begin position="320"/>
        <end position="484"/>
    </location>
</feature>
<gene>
    <name evidence="11" type="ORF">G9C98_002451</name>
</gene>
<dbReference type="AlphaFoldDB" id="A0A8J5UWB4"/>
<dbReference type="GO" id="GO:0046872">
    <property type="term" value="F:metal ion binding"/>
    <property type="evidence" value="ECO:0007669"/>
    <property type="project" value="UniProtKB-KW"/>
</dbReference>
<evidence type="ECO:0000256" key="6">
    <source>
        <dbReference type="ARBA" id="ARBA00022679"/>
    </source>
</evidence>
<evidence type="ECO:0000256" key="4">
    <source>
        <dbReference type="ARBA" id="ARBA00007131"/>
    </source>
</evidence>
<protein>
    <recommendedName>
        <fullName evidence="5">transketolase</fullName>
        <ecNumber evidence="5">2.2.1.1</ecNumber>
    </recommendedName>
</protein>
<comment type="cofactor">
    <cofactor evidence="2">
        <name>Co(2+)</name>
        <dbReference type="ChEBI" id="CHEBI:48828"/>
    </cofactor>
</comment>
<evidence type="ECO:0000256" key="7">
    <source>
        <dbReference type="ARBA" id="ARBA00022723"/>
    </source>
</evidence>
<dbReference type="InterPro" id="IPR020826">
    <property type="entry name" value="Transketolase_BS"/>
</dbReference>
<dbReference type="EMBL" id="JAAOIC020000020">
    <property type="protein sequence ID" value="KAG8040455.1"/>
    <property type="molecule type" value="Genomic_DNA"/>
</dbReference>
<dbReference type="EC" id="2.2.1.1" evidence="5"/>